<name>A0ABP5HKB6_9ACTN</name>
<reference evidence="4" key="1">
    <citation type="journal article" date="2019" name="Int. J. Syst. Evol. Microbiol.">
        <title>The Global Catalogue of Microorganisms (GCM) 10K type strain sequencing project: providing services to taxonomists for standard genome sequencing and annotation.</title>
        <authorList>
            <consortium name="The Broad Institute Genomics Platform"/>
            <consortium name="The Broad Institute Genome Sequencing Center for Infectious Disease"/>
            <person name="Wu L."/>
            <person name="Ma J."/>
        </authorList>
    </citation>
    <scope>NUCLEOTIDE SEQUENCE [LARGE SCALE GENOMIC DNA]</scope>
    <source>
        <strain evidence="4">JCM 15478</strain>
    </source>
</reference>
<feature type="signal peptide" evidence="2">
    <location>
        <begin position="1"/>
        <end position="22"/>
    </location>
</feature>
<feature type="region of interest" description="Disordered" evidence="1">
    <location>
        <begin position="156"/>
        <end position="183"/>
    </location>
</feature>
<keyword evidence="4" id="KW-1185">Reference proteome</keyword>
<organism evidence="3 4">
    <name type="scientific">Streptomyces albiaxialis</name>
    <dbReference type="NCBI Taxonomy" id="329523"/>
    <lineage>
        <taxon>Bacteria</taxon>
        <taxon>Bacillati</taxon>
        <taxon>Actinomycetota</taxon>
        <taxon>Actinomycetes</taxon>
        <taxon>Kitasatosporales</taxon>
        <taxon>Streptomycetaceae</taxon>
        <taxon>Streptomyces</taxon>
    </lineage>
</organism>
<evidence type="ECO:0000313" key="4">
    <source>
        <dbReference type="Proteomes" id="UP001500016"/>
    </source>
</evidence>
<feature type="chain" id="PRO_5045038210" description="Lipoprotein" evidence="2">
    <location>
        <begin position="23"/>
        <end position="183"/>
    </location>
</feature>
<keyword evidence="2" id="KW-0732">Signal</keyword>
<feature type="compositionally biased region" description="Low complexity" evidence="1">
    <location>
        <begin position="16"/>
        <end position="32"/>
    </location>
</feature>
<evidence type="ECO:0000313" key="3">
    <source>
        <dbReference type="EMBL" id="GAA2080023.1"/>
    </source>
</evidence>
<proteinExistence type="predicted"/>
<accession>A0ABP5HKB6</accession>
<dbReference type="Proteomes" id="UP001500016">
    <property type="component" value="Unassembled WGS sequence"/>
</dbReference>
<evidence type="ECO:0000256" key="1">
    <source>
        <dbReference type="SAM" id="MobiDB-lite"/>
    </source>
</evidence>
<evidence type="ECO:0000256" key="2">
    <source>
        <dbReference type="SAM" id="SignalP"/>
    </source>
</evidence>
<protein>
    <recommendedName>
        <fullName evidence="5">Lipoprotein</fullName>
    </recommendedName>
</protein>
<sequence length="183" mass="18834">MPAAAVLLAGALLTGCSGDSSASDSSDSAASSGSGGGDKGSSADSPFDKALAYSECMRKNGVPDFPDPKRGEDGGVQLQGVKPKGNEAGFEKAERACRDKQPQMGGGKGGKPLDSQKVADWAECMRENGLKDFPDPEINGGAMELDFTGTDIRPQESAFQSARKKCQSKWPGGGMMIKGGGPR</sequence>
<feature type="region of interest" description="Disordered" evidence="1">
    <location>
        <begin position="16"/>
        <end position="115"/>
    </location>
</feature>
<comment type="caution">
    <text evidence="3">The sequence shown here is derived from an EMBL/GenBank/DDBJ whole genome shotgun (WGS) entry which is preliminary data.</text>
</comment>
<feature type="compositionally biased region" description="Basic and acidic residues" evidence="1">
    <location>
        <begin position="89"/>
        <end position="101"/>
    </location>
</feature>
<evidence type="ECO:0008006" key="5">
    <source>
        <dbReference type="Google" id="ProtNLM"/>
    </source>
</evidence>
<dbReference type="EMBL" id="BAAAPE010000009">
    <property type="protein sequence ID" value="GAA2080023.1"/>
    <property type="molecule type" value="Genomic_DNA"/>
</dbReference>
<feature type="compositionally biased region" description="Gly residues" evidence="1">
    <location>
        <begin position="171"/>
        <end position="183"/>
    </location>
</feature>
<gene>
    <name evidence="3" type="ORF">GCM10009801_38040</name>
</gene>